<organism evidence="2 3">
    <name type="scientific">Chelativorans salis</name>
    <dbReference type="NCBI Taxonomy" id="2978478"/>
    <lineage>
        <taxon>Bacteria</taxon>
        <taxon>Pseudomonadati</taxon>
        <taxon>Pseudomonadota</taxon>
        <taxon>Alphaproteobacteria</taxon>
        <taxon>Hyphomicrobiales</taxon>
        <taxon>Phyllobacteriaceae</taxon>
        <taxon>Chelativorans</taxon>
    </lineage>
</organism>
<reference evidence="2 3" key="1">
    <citation type="submission" date="2022-09" db="EMBL/GenBank/DDBJ databases">
        <title>Chelativorans salina sp. nov., a novel slightly halophilic bacterium isolated from a saline lake sediment enrichment.</title>
        <authorList>
            <person name="Gao L."/>
            <person name="Fang B.-Z."/>
            <person name="Li W.-J."/>
        </authorList>
    </citation>
    <scope>NUCLEOTIDE SEQUENCE [LARGE SCALE GENOMIC DNA]</scope>
    <source>
        <strain evidence="2 3">EGI FJ00035</strain>
    </source>
</reference>
<dbReference type="EMBL" id="JAOCZP010000003">
    <property type="protein sequence ID" value="MCT7375479.1"/>
    <property type="molecule type" value="Genomic_DNA"/>
</dbReference>
<evidence type="ECO:0000313" key="3">
    <source>
        <dbReference type="Proteomes" id="UP001320831"/>
    </source>
</evidence>
<accession>A0ABT2LN26</accession>
<name>A0ABT2LN26_9HYPH</name>
<keyword evidence="3" id="KW-1185">Reference proteome</keyword>
<sequence length="224" mass="25306">MFDHDIDVVLRFAISSGGSANAIGAVLASVLSSERKPERYFSYGRSKMLAPFFEFFSRQTLDAIYQPDEDGSYSSAYQLVTDSFSEHRESAIAKVPSDILIEWCNLSPSDRYPFAAATCRLFENRHESNNKLCISETAKSLLNNAPVKLEVVREYISRFQPRSGSGSLADTLEQRIPLLDQLNPENNHDIAKAVSRAEAELRRWVDAERKREADDERRDAGSFE</sequence>
<evidence type="ECO:0000256" key="1">
    <source>
        <dbReference type="SAM" id="MobiDB-lite"/>
    </source>
</evidence>
<protein>
    <submittedName>
        <fullName evidence="2">Uncharacterized protein</fullName>
    </submittedName>
</protein>
<dbReference type="RefSeq" id="WP_260902516.1">
    <property type="nucleotide sequence ID" value="NZ_JAOCZP010000003.1"/>
</dbReference>
<gene>
    <name evidence="2" type="ORF">N5A92_10600</name>
</gene>
<comment type="caution">
    <text evidence="2">The sequence shown here is derived from an EMBL/GenBank/DDBJ whole genome shotgun (WGS) entry which is preliminary data.</text>
</comment>
<proteinExistence type="predicted"/>
<dbReference type="Proteomes" id="UP001320831">
    <property type="component" value="Unassembled WGS sequence"/>
</dbReference>
<evidence type="ECO:0000313" key="2">
    <source>
        <dbReference type="EMBL" id="MCT7375479.1"/>
    </source>
</evidence>
<feature type="region of interest" description="Disordered" evidence="1">
    <location>
        <begin position="205"/>
        <end position="224"/>
    </location>
</feature>